<evidence type="ECO:0000256" key="1">
    <source>
        <dbReference type="SAM" id="Phobius"/>
    </source>
</evidence>
<feature type="transmembrane region" description="Helical" evidence="1">
    <location>
        <begin position="59"/>
        <end position="83"/>
    </location>
</feature>
<dbReference type="PANTHER" id="PTHR38598:SF1">
    <property type="entry name" value="INNER MEMBRANE PROTEIN YJCH"/>
    <property type="match status" value="1"/>
</dbReference>
<dbReference type="AlphaFoldDB" id="A0A512BLM2"/>
<proteinExistence type="predicted"/>
<dbReference type="InterPro" id="IPR007436">
    <property type="entry name" value="DUF485"/>
</dbReference>
<accession>A0A512BLM2</accession>
<dbReference type="EMBL" id="BJYU01000003">
    <property type="protein sequence ID" value="GEO12860.1"/>
    <property type="molecule type" value="Genomic_DNA"/>
</dbReference>
<comment type="caution">
    <text evidence="2">The sequence shown here is derived from an EMBL/GenBank/DDBJ whole genome shotgun (WGS) entry which is preliminary data.</text>
</comment>
<dbReference type="OrthoDB" id="5297034at2"/>
<name>A0A512BLM2_9HYPH</name>
<evidence type="ECO:0000313" key="3">
    <source>
        <dbReference type="Proteomes" id="UP000321085"/>
    </source>
</evidence>
<keyword evidence="1" id="KW-0472">Membrane</keyword>
<keyword evidence="3" id="KW-1185">Reference proteome</keyword>
<feature type="transmembrane region" description="Helical" evidence="1">
    <location>
        <begin position="25"/>
        <end position="47"/>
    </location>
</feature>
<dbReference type="GO" id="GO:0005886">
    <property type="term" value="C:plasma membrane"/>
    <property type="evidence" value="ECO:0007669"/>
    <property type="project" value="TreeGrafter"/>
</dbReference>
<evidence type="ECO:0000313" key="2">
    <source>
        <dbReference type="EMBL" id="GEO12860.1"/>
    </source>
</evidence>
<sequence length="101" mass="11450">MASRDYDRVIQSPRFQELVRQRTKFAWTLTIVMLVIYFGFILLVAFAKPLLAIKVGDGVTSLGILLGLGVIVAAFVLTGIYVYRANSEFDELTRNLTREFM</sequence>
<keyword evidence="1" id="KW-1133">Transmembrane helix</keyword>
<keyword evidence="1" id="KW-0812">Transmembrane</keyword>
<protein>
    <submittedName>
        <fullName evidence="2">Membrane protein</fullName>
    </submittedName>
</protein>
<dbReference type="InterPro" id="IPR052959">
    <property type="entry name" value="Inner_membrane_assoc"/>
</dbReference>
<dbReference type="Proteomes" id="UP000321085">
    <property type="component" value="Unassembled WGS sequence"/>
</dbReference>
<dbReference type="RefSeq" id="WP_114184093.1">
    <property type="nucleotide sequence ID" value="NZ_BJYU01000003.1"/>
</dbReference>
<organism evidence="2 3">
    <name type="scientific">Microvirga aerophila</name>
    <dbReference type="NCBI Taxonomy" id="670291"/>
    <lineage>
        <taxon>Bacteria</taxon>
        <taxon>Pseudomonadati</taxon>
        <taxon>Pseudomonadota</taxon>
        <taxon>Alphaproteobacteria</taxon>
        <taxon>Hyphomicrobiales</taxon>
        <taxon>Methylobacteriaceae</taxon>
        <taxon>Microvirga</taxon>
    </lineage>
</organism>
<gene>
    <name evidence="2" type="ORF">MAE02_05560</name>
</gene>
<dbReference type="PANTHER" id="PTHR38598">
    <property type="entry name" value="INNER MEMBRANE PROTEIN YJCH"/>
    <property type="match status" value="1"/>
</dbReference>
<reference evidence="2 3" key="1">
    <citation type="submission" date="2019-07" db="EMBL/GenBank/DDBJ databases">
        <title>Whole genome shotgun sequence of Microvirga aerophila NBRC 106136.</title>
        <authorList>
            <person name="Hosoyama A."/>
            <person name="Uohara A."/>
            <person name="Ohji S."/>
            <person name="Ichikawa N."/>
        </authorList>
    </citation>
    <scope>NUCLEOTIDE SEQUENCE [LARGE SCALE GENOMIC DNA]</scope>
    <source>
        <strain evidence="2 3">NBRC 106136</strain>
    </source>
</reference>
<dbReference type="Pfam" id="PF04341">
    <property type="entry name" value="DUF485"/>
    <property type="match status" value="1"/>
</dbReference>